<dbReference type="GeneID" id="37170117"/>
<dbReference type="EMBL" id="KZ824774">
    <property type="protein sequence ID" value="RAH85639.1"/>
    <property type="molecule type" value="Genomic_DNA"/>
</dbReference>
<dbReference type="AlphaFoldDB" id="A0A8T8XE55"/>
<dbReference type="RefSeq" id="XP_025531533.1">
    <property type="nucleotide sequence ID" value="XM_025666425.1"/>
</dbReference>
<reference evidence="2 3" key="1">
    <citation type="submission" date="2018-02" db="EMBL/GenBank/DDBJ databases">
        <title>The genomes of Aspergillus section Nigri reveals drivers in fungal speciation.</title>
        <authorList>
            <consortium name="DOE Joint Genome Institute"/>
            <person name="Vesth T.C."/>
            <person name="Nybo J."/>
            <person name="Theobald S."/>
            <person name="Brandl J."/>
            <person name="Frisvad J.C."/>
            <person name="Nielsen K.F."/>
            <person name="Lyhne E.K."/>
            <person name="Kogle M.E."/>
            <person name="Kuo A."/>
            <person name="Riley R."/>
            <person name="Clum A."/>
            <person name="Nolan M."/>
            <person name="Lipzen A."/>
            <person name="Salamov A."/>
            <person name="Henrissat B."/>
            <person name="Wiebenga A."/>
            <person name="De vries R.P."/>
            <person name="Grigoriev I.V."/>
            <person name="Mortensen U.H."/>
            <person name="Andersen M.R."/>
            <person name="Baker S.E."/>
        </authorList>
    </citation>
    <scope>NUCLEOTIDE SEQUENCE [LARGE SCALE GENOMIC DNA]</scope>
    <source>
        <strain evidence="2 3">CBS 114.51</strain>
    </source>
</reference>
<organism evidence="2 3">
    <name type="scientific">Aspergillus japonicus CBS 114.51</name>
    <dbReference type="NCBI Taxonomy" id="1448312"/>
    <lineage>
        <taxon>Eukaryota</taxon>
        <taxon>Fungi</taxon>
        <taxon>Dikarya</taxon>
        <taxon>Ascomycota</taxon>
        <taxon>Pezizomycotina</taxon>
        <taxon>Eurotiomycetes</taxon>
        <taxon>Eurotiomycetidae</taxon>
        <taxon>Eurotiales</taxon>
        <taxon>Aspergillaceae</taxon>
        <taxon>Aspergillus</taxon>
        <taxon>Aspergillus subgen. Circumdati</taxon>
    </lineage>
</organism>
<keyword evidence="1" id="KW-0812">Transmembrane</keyword>
<evidence type="ECO:0000256" key="1">
    <source>
        <dbReference type="SAM" id="Phobius"/>
    </source>
</evidence>
<feature type="transmembrane region" description="Helical" evidence="1">
    <location>
        <begin position="65"/>
        <end position="89"/>
    </location>
</feature>
<name>A0A8T8XE55_ASPJA</name>
<proteinExistence type="predicted"/>
<dbReference type="Proteomes" id="UP000249497">
    <property type="component" value="Unassembled WGS sequence"/>
</dbReference>
<evidence type="ECO:0000313" key="2">
    <source>
        <dbReference type="EMBL" id="RAH85639.1"/>
    </source>
</evidence>
<keyword evidence="1" id="KW-0472">Membrane</keyword>
<accession>A0A8T8XE55</accession>
<evidence type="ECO:0000313" key="3">
    <source>
        <dbReference type="Proteomes" id="UP000249497"/>
    </source>
</evidence>
<keyword evidence="1" id="KW-1133">Transmembrane helix</keyword>
<protein>
    <submittedName>
        <fullName evidence="2">Uncharacterized protein</fullName>
    </submittedName>
</protein>
<keyword evidence="3" id="KW-1185">Reference proteome</keyword>
<gene>
    <name evidence="2" type="ORF">BO86DRAFT_162263</name>
</gene>
<sequence>MVVRYCTERRGEVKRTERNLLFSLSLSLSPSYCFISQGTDSCELVFPVGRENKGCSMCVRACVHSARVCVCVCVFGWLFFFFAFFLGGMAGRQAVTCLRDCSVLFCSVLLFCLPLIWLHVATLEVV</sequence>
<feature type="transmembrane region" description="Helical" evidence="1">
    <location>
        <begin position="101"/>
        <end position="120"/>
    </location>
</feature>